<gene>
    <name evidence="2" type="ORF">NSCI0253_LOCUS38564</name>
</gene>
<name>A0A7S1ATU1_NOCSC</name>
<organism evidence="2">
    <name type="scientific">Noctiluca scintillans</name>
    <name type="common">Sea sparkle</name>
    <name type="synonym">Red tide dinoflagellate</name>
    <dbReference type="NCBI Taxonomy" id="2966"/>
    <lineage>
        <taxon>Eukaryota</taxon>
        <taxon>Sar</taxon>
        <taxon>Alveolata</taxon>
        <taxon>Dinophyceae</taxon>
        <taxon>Noctilucales</taxon>
        <taxon>Noctilucaceae</taxon>
        <taxon>Noctiluca</taxon>
    </lineage>
</organism>
<reference evidence="2" key="1">
    <citation type="submission" date="2021-01" db="EMBL/GenBank/DDBJ databases">
        <authorList>
            <person name="Corre E."/>
            <person name="Pelletier E."/>
            <person name="Niang G."/>
            <person name="Scheremetjew M."/>
            <person name="Finn R."/>
            <person name="Kale V."/>
            <person name="Holt S."/>
            <person name="Cochrane G."/>
            <person name="Meng A."/>
            <person name="Brown T."/>
            <person name="Cohen L."/>
        </authorList>
    </citation>
    <scope>NUCLEOTIDE SEQUENCE</scope>
</reference>
<dbReference type="AlphaFoldDB" id="A0A7S1ATU1"/>
<feature type="region of interest" description="Disordered" evidence="1">
    <location>
        <begin position="121"/>
        <end position="197"/>
    </location>
</feature>
<feature type="compositionally biased region" description="Basic residues" evidence="1">
    <location>
        <begin position="131"/>
        <end position="155"/>
    </location>
</feature>
<accession>A0A7S1ATU1</accession>
<proteinExistence type="predicted"/>
<sequence>MVQVFVHFLRIFLRRPLMPWVGSGSSRGGGSGENAWRPRTVEDSIDAGVHPAVAAMRARAAGVPRTVNDAIVGRGVPQVLGQNKAPALDLNRTVADPTYNPMNFFKQAGKLGVNPLDEVVAEKRHRDRDRQHKSKKIEKTKKKVKKKSKKKKRKSSTSSSSSSSSPKRTKGREVKEIVDPDLAEKLERKRRKREERDRARIQLDVEQEMLSRKVFGVRPGASSVFCPTRPEVGQQELDEAERRARMLCGECRGGKQHSGANA</sequence>
<feature type="compositionally biased region" description="Basic and acidic residues" evidence="1">
    <location>
        <begin position="121"/>
        <end position="130"/>
    </location>
</feature>
<evidence type="ECO:0000313" key="2">
    <source>
        <dbReference type="EMBL" id="CAD8864209.1"/>
    </source>
</evidence>
<dbReference type="EMBL" id="HBFQ01054240">
    <property type="protein sequence ID" value="CAD8864209.1"/>
    <property type="molecule type" value="Transcribed_RNA"/>
</dbReference>
<feature type="compositionally biased region" description="Basic and acidic residues" evidence="1">
    <location>
        <begin position="171"/>
        <end position="187"/>
    </location>
</feature>
<protein>
    <submittedName>
        <fullName evidence="2">Uncharacterized protein</fullName>
    </submittedName>
</protein>
<evidence type="ECO:0000256" key="1">
    <source>
        <dbReference type="SAM" id="MobiDB-lite"/>
    </source>
</evidence>
<feature type="compositionally biased region" description="Low complexity" evidence="1">
    <location>
        <begin position="156"/>
        <end position="166"/>
    </location>
</feature>